<reference evidence="1 2" key="1">
    <citation type="journal article" date="2016" name="Int. J. Syst. Evol. Microbiol.">
        <title>Peptococcus simiae sp. nov., isolated from rhesus macaque faeces and emended description of the genus Peptococcus.</title>
        <authorList>
            <person name="Shkoporov A.N."/>
            <person name="Efimov B.A."/>
            <person name="Kondova I."/>
            <person name="Ouwerling B."/>
            <person name="Chaplin A.V."/>
            <person name="Shcherbakova V.A."/>
            <person name="Langermans J.A.M."/>
        </authorList>
    </citation>
    <scope>NUCLEOTIDE SEQUENCE [LARGE SCALE GENOMIC DNA]</scope>
    <source>
        <strain evidence="1 2">M108</strain>
    </source>
</reference>
<evidence type="ECO:0000313" key="1">
    <source>
        <dbReference type="EMBL" id="MFM9413338.1"/>
    </source>
</evidence>
<dbReference type="Proteomes" id="UP001631949">
    <property type="component" value="Unassembled WGS sequence"/>
</dbReference>
<dbReference type="Pfam" id="PF04883">
    <property type="entry name" value="HK97-gp10_like"/>
    <property type="match status" value="1"/>
</dbReference>
<keyword evidence="2" id="KW-1185">Reference proteome</keyword>
<protein>
    <submittedName>
        <fullName evidence="1">HK97 gp10 family phage protein</fullName>
    </submittedName>
</protein>
<organism evidence="1 2">
    <name type="scientific">Peptococcus simiae</name>
    <dbReference type="NCBI Taxonomy" id="1643805"/>
    <lineage>
        <taxon>Bacteria</taxon>
        <taxon>Bacillati</taxon>
        <taxon>Bacillota</taxon>
        <taxon>Clostridia</taxon>
        <taxon>Eubacteriales</taxon>
        <taxon>Peptococcaceae</taxon>
        <taxon>Peptococcus</taxon>
    </lineage>
</organism>
<dbReference type="RefSeq" id="WP_408976957.1">
    <property type="nucleotide sequence ID" value="NZ_JBJUVG010000003.1"/>
</dbReference>
<name>A0ABW9GXK0_9FIRM</name>
<dbReference type="InterPro" id="IPR010064">
    <property type="entry name" value="HK97-gp10_tail"/>
</dbReference>
<comment type="caution">
    <text evidence="1">The sequence shown here is derived from an EMBL/GenBank/DDBJ whole genome shotgun (WGS) entry which is preliminary data.</text>
</comment>
<dbReference type="EMBL" id="JBJUVG010000003">
    <property type="protein sequence ID" value="MFM9413338.1"/>
    <property type="molecule type" value="Genomic_DNA"/>
</dbReference>
<proteinExistence type="predicted"/>
<evidence type="ECO:0000313" key="2">
    <source>
        <dbReference type="Proteomes" id="UP001631949"/>
    </source>
</evidence>
<sequence>MAGRVDFSEFTGWLENMDRISDPKATEAFMLSCVDRLGSQVLRRAIDRTQVGKDRRVRGVPIEGGTLKGNWQQKPARHTGTVYKSVIFNNTPYAIFVEKGHRIVRGGRTIGWVPGQFMLESSLKEVEATIPTYLDRRLQRFIEEGWM</sequence>
<accession>A0ABW9GXK0</accession>
<gene>
    <name evidence="1" type="ORF">ACKQTC_03045</name>
</gene>